<evidence type="ECO:0000256" key="3">
    <source>
        <dbReference type="ARBA" id="ARBA00012759"/>
    </source>
</evidence>
<dbReference type="GO" id="GO:0005634">
    <property type="term" value="C:nucleus"/>
    <property type="evidence" value="ECO:0007669"/>
    <property type="project" value="TreeGrafter"/>
</dbReference>
<feature type="compositionally biased region" description="Polar residues" evidence="8">
    <location>
        <begin position="592"/>
        <end position="603"/>
    </location>
</feature>
<evidence type="ECO:0000256" key="1">
    <source>
        <dbReference type="ARBA" id="ARBA00000707"/>
    </source>
</evidence>
<evidence type="ECO:0000256" key="4">
    <source>
        <dbReference type="ARBA" id="ARBA00022670"/>
    </source>
</evidence>
<feature type="region of interest" description="Disordered" evidence="8">
    <location>
        <begin position="581"/>
        <end position="733"/>
    </location>
</feature>
<dbReference type="Pfam" id="PF00443">
    <property type="entry name" value="UCH"/>
    <property type="match status" value="1"/>
</dbReference>
<dbReference type="GO" id="GO:0006508">
    <property type="term" value="P:proteolysis"/>
    <property type="evidence" value="ECO:0007669"/>
    <property type="project" value="UniProtKB-KW"/>
</dbReference>
<evidence type="ECO:0000256" key="7">
    <source>
        <dbReference type="ARBA" id="ARBA00022807"/>
    </source>
</evidence>
<keyword evidence="11" id="KW-1185">Reference proteome</keyword>
<reference evidence="10" key="1">
    <citation type="journal article" date="2022" name="G3 (Bethesda)">
        <title>High quality genome of the basidiomycete yeast Dioszegia hungarica PDD-24b-2 isolated from cloud water.</title>
        <authorList>
            <person name="Jarrige D."/>
            <person name="Haridas S."/>
            <person name="Bleykasten-Grosshans C."/>
            <person name="Joly M."/>
            <person name="Nadalig T."/>
            <person name="Sancelme M."/>
            <person name="Vuilleumier S."/>
            <person name="Grigoriev I.V."/>
            <person name="Amato P."/>
            <person name="Bringel F."/>
        </authorList>
    </citation>
    <scope>NUCLEOTIDE SEQUENCE</scope>
    <source>
        <strain evidence="10">PDD-24b-2</strain>
    </source>
</reference>
<dbReference type="Proteomes" id="UP001164286">
    <property type="component" value="Unassembled WGS sequence"/>
</dbReference>
<dbReference type="PROSITE" id="PS00973">
    <property type="entry name" value="USP_2"/>
    <property type="match status" value="1"/>
</dbReference>
<dbReference type="RefSeq" id="XP_052947818.1">
    <property type="nucleotide sequence ID" value="XM_053091979.1"/>
</dbReference>
<dbReference type="GO" id="GO:0004843">
    <property type="term" value="F:cysteine-type deubiquitinase activity"/>
    <property type="evidence" value="ECO:0007669"/>
    <property type="project" value="UniProtKB-EC"/>
</dbReference>
<sequence>MASPDVTPRQSISDASRDMATPQGSPQSERRDLATASPVISATTPRETSVPSGKGLPSALKPIGIINEQNTCFLNSTFQALSATRPLISLLTAAPSSSLGPGHSLPRPIFPPSLVPALRDDALEPPLFQLLPVTRAFINNLHRSWKLKDGGGGTYGSGETASGKCMSLRTLLREIALKYDQYDDYRQQDAHELLRHLLDSMEMEEKDVIKKVQPEQLRQAPKKRVTGSGGARGTAGARELAGISPMPSPLPSPAPSQPGSPVKQQFDPMARAAVMGGNRQEEEEWREVPENEKLVPFVDVLFGGSLASVVVCEKCKSVSHTYEGFLDISLSMKDEPRTRKRDKLKALFRPKASNAKPVPEAATSETELSDSELPRKAGQKDRRKSMDHDERRSDSGPGPSRSSSIKGFGIGKPSFSFGKKKKDDARTASTVSVPSQSGDSERGSIADSSTSSSHTHVQAAAGIPGSPSLGGWKHVHGPGPTPAQAAYIQRILANQGGSEPVDPLAKLRAANGGEGLAVNTAGHPASGEYGLIDCLKQFTSVEVLEGDNSFACKKCWRIKTGKYQGMEPALREEDEDAEHVHGYGYGRADGSVPTSPVVSSQRRATAPSISIMSDTSSESMGQDDRPSLRHPSVTSNSHSAHIRAPSPLRRQFQDAPPIPSDAISLSSSQHTGGGLADISSGETETELEQDVDGADAGDGTDGLSDTSEESDVGVSQPAEIPVGRPKMAPRKKSTHFVHRRAFKRYLIAKSPEVLVFHLKRFRQTQKTSMTFTSFYDLKKMDDFVSFPEMLDVAPFLAPNRNDYKIVQTPSGPKAPYMDWASVEHGPEASPAWYRLYAVVVHLGTMIGGHYIAYTLVDPERMFEDGKRVVEAMRDLDLRENGGGGVQNGQGGGEMPSVGDGAGKRVWCYCSDTSIRLASLEEVLKAKAYICFYEKVY</sequence>
<comment type="similarity">
    <text evidence="2">Belongs to the peptidase C19 family.</text>
</comment>
<dbReference type="GO" id="GO:0005829">
    <property type="term" value="C:cytosol"/>
    <property type="evidence" value="ECO:0007669"/>
    <property type="project" value="TreeGrafter"/>
</dbReference>
<dbReference type="GeneID" id="77731184"/>
<feature type="domain" description="USP" evidence="9">
    <location>
        <begin position="63"/>
        <end position="935"/>
    </location>
</feature>
<feature type="compositionally biased region" description="Low complexity" evidence="8">
    <location>
        <begin position="234"/>
        <end position="245"/>
    </location>
</feature>
<comment type="caution">
    <text evidence="10">The sequence shown here is derived from an EMBL/GenBank/DDBJ whole genome shotgun (WGS) entry which is preliminary data.</text>
</comment>
<dbReference type="InterPro" id="IPR050164">
    <property type="entry name" value="Peptidase_C19"/>
</dbReference>
<evidence type="ECO:0000256" key="8">
    <source>
        <dbReference type="SAM" id="MobiDB-lite"/>
    </source>
</evidence>
<keyword evidence="5" id="KW-0833">Ubl conjugation pathway</keyword>
<evidence type="ECO:0000259" key="9">
    <source>
        <dbReference type="PROSITE" id="PS50235"/>
    </source>
</evidence>
<comment type="catalytic activity">
    <reaction evidence="1">
        <text>Thiol-dependent hydrolysis of ester, thioester, amide, peptide and isopeptide bonds formed by the C-terminal Gly of ubiquitin (a 76-residue protein attached to proteins as an intracellular targeting signal).</text>
        <dbReference type="EC" id="3.4.19.12"/>
    </reaction>
</comment>
<gene>
    <name evidence="10" type="ORF">MKK02DRAFT_42423</name>
</gene>
<feature type="compositionally biased region" description="Low complexity" evidence="8">
    <location>
        <begin position="395"/>
        <end position="417"/>
    </location>
</feature>
<proteinExistence type="inferred from homology"/>
<evidence type="ECO:0000256" key="6">
    <source>
        <dbReference type="ARBA" id="ARBA00022801"/>
    </source>
</evidence>
<evidence type="ECO:0000313" key="11">
    <source>
        <dbReference type="Proteomes" id="UP001164286"/>
    </source>
</evidence>
<feature type="compositionally biased region" description="Pro residues" evidence="8">
    <location>
        <begin position="246"/>
        <end position="258"/>
    </location>
</feature>
<keyword evidence="6" id="KW-0378">Hydrolase</keyword>
<feature type="region of interest" description="Disordered" evidence="8">
    <location>
        <begin position="211"/>
        <end position="264"/>
    </location>
</feature>
<feature type="compositionally biased region" description="Acidic residues" evidence="8">
    <location>
        <begin position="683"/>
        <end position="695"/>
    </location>
</feature>
<dbReference type="PANTHER" id="PTHR24006">
    <property type="entry name" value="UBIQUITIN CARBOXYL-TERMINAL HYDROLASE"/>
    <property type="match status" value="1"/>
</dbReference>
<evidence type="ECO:0000256" key="5">
    <source>
        <dbReference type="ARBA" id="ARBA00022786"/>
    </source>
</evidence>
<dbReference type="SUPFAM" id="SSF54001">
    <property type="entry name" value="Cysteine proteinases"/>
    <property type="match status" value="1"/>
</dbReference>
<accession>A0AA38LXY9</accession>
<feature type="compositionally biased region" description="Polar residues" evidence="8">
    <location>
        <begin position="38"/>
        <end position="51"/>
    </location>
</feature>
<feature type="compositionally biased region" description="Basic and acidic residues" evidence="8">
    <location>
        <begin position="372"/>
        <end position="394"/>
    </location>
</feature>
<evidence type="ECO:0000313" key="10">
    <source>
        <dbReference type="EMBL" id="KAI9638041.1"/>
    </source>
</evidence>
<dbReference type="InterPro" id="IPR001394">
    <property type="entry name" value="Peptidase_C19_UCH"/>
</dbReference>
<dbReference type="PROSITE" id="PS50235">
    <property type="entry name" value="USP_3"/>
    <property type="match status" value="1"/>
</dbReference>
<dbReference type="EMBL" id="JAKWFO010000003">
    <property type="protein sequence ID" value="KAI9638041.1"/>
    <property type="molecule type" value="Genomic_DNA"/>
</dbReference>
<organism evidence="10 11">
    <name type="scientific">Dioszegia hungarica</name>
    <dbReference type="NCBI Taxonomy" id="4972"/>
    <lineage>
        <taxon>Eukaryota</taxon>
        <taxon>Fungi</taxon>
        <taxon>Dikarya</taxon>
        <taxon>Basidiomycota</taxon>
        <taxon>Agaricomycotina</taxon>
        <taxon>Tremellomycetes</taxon>
        <taxon>Tremellales</taxon>
        <taxon>Bulleribasidiaceae</taxon>
        <taxon>Dioszegia</taxon>
    </lineage>
</organism>
<keyword evidence="4" id="KW-0645">Protease</keyword>
<dbReference type="InterPro" id="IPR018200">
    <property type="entry name" value="USP_CS"/>
</dbReference>
<dbReference type="GO" id="GO:0016579">
    <property type="term" value="P:protein deubiquitination"/>
    <property type="evidence" value="ECO:0007669"/>
    <property type="project" value="InterPro"/>
</dbReference>
<keyword evidence="7" id="KW-0788">Thiol protease</keyword>
<dbReference type="InterPro" id="IPR028889">
    <property type="entry name" value="USP"/>
</dbReference>
<name>A0AA38LXY9_9TREE</name>
<feature type="region of interest" description="Disordered" evidence="8">
    <location>
        <begin position="344"/>
        <end position="481"/>
    </location>
</feature>
<dbReference type="InterPro" id="IPR038765">
    <property type="entry name" value="Papain-like_cys_pep_sf"/>
</dbReference>
<feature type="region of interest" description="Disordered" evidence="8">
    <location>
        <begin position="1"/>
        <end position="55"/>
    </location>
</feature>
<feature type="compositionally biased region" description="Low complexity" evidence="8">
    <location>
        <begin position="608"/>
        <end position="620"/>
    </location>
</feature>
<feature type="compositionally biased region" description="Polar residues" evidence="8">
    <location>
        <begin position="427"/>
        <end position="438"/>
    </location>
</feature>
<protein>
    <recommendedName>
        <fullName evidence="3">ubiquitinyl hydrolase 1</fullName>
        <ecNumber evidence="3">3.4.19.12</ecNumber>
    </recommendedName>
</protein>
<dbReference type="EC" id="3.4.19.12" evidence="3"/>
<evidence type="ECO:0000256" key="2">
    <source>
        <dbReference type="ARBA" id="ARBA00009085"/>
    </source>
</evidence>
<dbReference type="PANTHER" id="PTHR24006:SF888">
    <property type="entry name" value="UBIQUITIN CARBOXYL-TERMINAL HYDROLASE 30"/>
    <property type="match status" value="1"/>
</dbReference>
<dbReference type="Gene3D" id="3.90.70.10">
    <property type="entry name" value="Cysteine proteinases"/>
    <property type="match status" value="2"/>
</dbReference>
<dbReference type="AlphaFoldDB" id="A0AA38LXY9"/>